<keyword evidence="6" id="KW-0808">Transferase</keyword>
<dbReference type="InterPro" id="IPR008269">
    <property type="entry name" value="Lon_proteolytic"/>
</dbReference>
<protein>
    <recommendedName>
        <fullName evidence="16">AAA+ ATPase domain-containing protein</fullName>
    </recommendedName>
</protein>
<evidence type="ECO:0000256" key="15">
    <source>
        <dbReference type="SAM" id="MobiDB-lite"/>
    </source>
</evidence>
<dbReference type="Pfam" id="PF22667">
    <property type="entry name" value="Lon_lid"/>
    <property type="match status" value="1"/>
</dbReference>
<keyword evidence="11" id="KW-0720">Serine protease</keyword>
<evidence type="ECO:0000256" key="8">
    <source>
        <dbReference type="ARBA" id="ARBA00022741"/>
    </source>
</evidence>
<dbReference type="InterPro" id="IPR004856">
    <property type="entry name" value="Glyco_trans_ALG6/ALG8"/>
</dbReference>
<evidence type="ECO:0000256" key="5">
    <source>
        <dbReference type="ARBA" id="ARBA00022676"/>
    </source>
</evidence>
<keyword evidence="10" id="KW-0256">Endoplasmic reticulum</keyword>
<comment type="caution">
    <text evidence="17">The sequence shown here is derived from an EMBL/GenBank/DDBJ whole genome shotgun (WGS) entry which is preliminary data.</text>
</comment>
<keyword evidence="5" id="KW-0328">Glycosyltransferase</keyword>
<comment type="pathway">
    <text evidence="2">Protein modification; protein glycosylation.</text>
</comment>
<comment type="subcellular location">
    <subcellularLocation>
        <location evidence="1">Endoplasmic reticulum membrane</location>
        <topology evidence="1">Multi-pass membrane protein</topology>
    </subcellularLocation>
</comment>
<dbReference type="Pfam" id="PF05362">
    <property type="entry name" value="Lon_C"/>
    <property type="match status" value="1"/>
</dbReference>
<dbReference type="InterPro" id="IPR054594">
    <property type="entry name" value="Lon_lid"/>
</dbReference>
<dbReference type="GO" id="GO:0005524">
    <property type="term" value="F:ATP binding"/>
    <property type="evidence" value="ECO:0007669"/>
    <property type="project" value="UniProtKB-KW"/>
</dbReference>
<accession>A0A835HHF6</accession>
<dbReference type="Gene3D" id="3.30.230.10">
    <property type="match status" value="1"/>
</dbReference>
<organism evidence="17 18">
    <name type="scientific">Coptis chinensis</name>
    <dbReference type="NCBI Taxonomy" id="261450"/>
    <lineage>
        <taxon>Eukaryota</taxon>
        <taxon>Viridiplantae</taxon>
        <taxon>Streptophyta</taxon>
        <taxon>Embryophyta</taxon>
        <taxon>Tracheophyta</taxon>
        <taxon>Spermatophyta</taxon>
        <taxon>Magnoliopsida</taxon>
        <taxon>Ranunculales</taxon>
        <taxon>Ranunculaceae</taxon>
        <taxon>Coptidoideae</taxon>
        <taxon>Coptis</taxon>
    </lineage>
</organism>
<evidence type="ECO:0000313" key="17">
    <source>
        <dbReference type="EMBL" id="KAF9598429.1"/>
    </source>
</evidence>
<keyword evidence="14" id="KW-0472">Membrane</keyword>
<dbReference type="InterPro" id="IPR020568">
    <property type="entry name" value="Ribosomal_Su5_D2-typ_SF"/>
</dbReference>
<dbReference type="SMART" id="SM00382">
    <property type="entry name" value="AAA"/>
    <property type="match status" value="1"/>
</dbReference>
<feature type="compositionally biased region" description="Polar residues" evidence="15">
    <location>
        <begin position="564"/>
        <end position="574"/>
    </location>
</feature>
<dbReference type="InterPro" id="IPR027065">
    <property type="entry name" value="Lon_Prtase"/>
</dbReference>
<evidence type="ECO:0000256" key="14">
    <source>
        <dbReference type="ARBA" id="ARBA00023136"/>
    </source>
</evidence>
<evidence type="ECO:0000256" key="7">
    <source>
        <dbReference type="ARBA" id="ARBA00022692"/>
    </source>
</evidence>
<dbReference type="SUPFAM" id="SSF52540">
    <property type="entry name" value="P-loop containing nucleoside triphosphate hydrolases"/>
    <property type="match status" value="1"/>
</dbReference>
<dbReference type="InterPro" id="IPR027417">
    <property type="entry name" value="P-loop_NTPase"/>
</dbReference>
<evidence type="ECO:0000256" key="9">
    <source>
        <dbReference type="ARBA" id="ARBA00022801"/>
    </source>
</evidence>
<name>A0A835HHF6_9MAGN</name>
<dbReference type="GO" id="GO:0016887">
    <property type="term" value="F:ATP hydrolysis activity"/>
    <property type="evidence" value="ECO:0007669"/>
    <property type="project" value="InterPro"/>
</dbReference>
<reference evidence="17 18" key="1">
    <citation type="submission" date="2020-10" db="EMBL/GenBank/DDBJ databases">
        <title>The Coptis chinensis genome and diversification of protoberbering-type alkaloids.</title>
        <authorList>
            <person name="Wang B."/>
            <person name="Shu S."/>
            <person name="Song C."/>
            <person name="Liu Y."/>
        </authorList>
    </citation>
    <scope>NUCLEOTIDE SEQUENCE [LARGE SCALE GENOMIC DNA]</scope>
    <source>
        <strain evidence="17">HL-2020</strain>
        <tissue evidence="17">Leaf</tissue>
    </source>
</reference>
<evidence type="ECO:0000256" key="13">
    <source>
        <dbReference type="ARBA" id="ARBA00022989"/>
    </source>
</evidence>
<dbReference type="GO" id="GO:0006508">
    <property type="term" value="P:proteolysis"/>
    <property type="evidence" value="ECO:0007669"/>
    <property type="project" value="UniProtKB-KW"/>
</dbReference>
<gene>
    <name evidence="17" type="ORF">IFM89_027862</name>
</gene>
<keyword evidence="18" id="KW-1185">Reference proteome</keyword>
<dbReference type="PRINTS" id="PR00830">
    <property type="entry name" value="ENDOLAPTASE"/>
</dbReference>
<dbReference type="Pfam" id="PF03155">
    <property type="entry name" value="Alg6_Alg8"/>
    <property type="match status" value="1"/>
</dbReference>
<dbReference type="Proteomes" id="UP000631114">
    <property type="component" value="Unassembled WGS sequence"/>
</dbReference>
<dbReference type="InterPro" id="IPR003959">
    <property type="entry name" value="ATPase_AAA_core"/>
</dbReference>
<dbReference type="PANTHER" id="PTHR10046">
    <property type="entry name" value="ATP DEPENDENT LON PROTEASE FAMILY MEMBER"/>
    <property type="match status" value="1"/>
</dbReference>
<dbReference type="InterPro" id="IPR014721">
    <property type="entry name" value="Ribsml_uS5_D2-typ_fold_subgr"/>
</dbReference>
<evidence type="ECO:0000259" key="16">
    <source>
        <dbReference type="SMART" id="SM00382"/>
    </source>
</evidence>
<feature type="region of interest" description="Disordered" evidence="15">
    <location>
        <begin position="564"/>
        <end position="630"/>
    </location>
</feature>
<evidence type="ECO:0000256" key="10">
    <source>
        <dbReference type="ARBA" id="ARBA00022824"/>
    </source>
</evidence>
<evidence type="ECO:0000256" key="4">
    <source>
        <dbReference type="ARBA" id="ARBA00022670"/>
    </source>
</evidence>
<keyword evidence="13" id="KW-1133">Transmembrane helix</keyword>
<dbReference type="GO" id="GO:0005789">
    <property type="term" value="C:endoplasmic reticulum membrane"/>
    <property type="evidence" value="ECO:0007669"/>
    <property type="project" value="UniProtKB-SubCell"/>
</dbReference>
<evidence type="ECO:0000256" key="1">
    <source>
        <dbReference type="ARBA" id="ARBA00004477"/>
    </source>
</evidence>
<dbReference type="GO" id="GO:0016758">
    <property type="term" value="F:hexosyltransferase activity"/>
    <property type="evidence" value="ECO:0007669"/>
    <property type="project" value="InterPro"/>
</dbReference>
<dbReference type="GO" id="GO:0004176">
    <property type="term" value="F:ATP-dependent peptidase activity"/>
    <property type="evidence" value="ECO:0007669"/>
    <property type="project" value="InterPro"/>
</dbReference>
<dbReference type="OrthoDB" id="1689333at2759"/>
<evidence type="ECO:0000256" key="11">
    <source>
        <dbReference type="ARBA" id="ARBA00022825"/>
    </source>
</evidence>
<dbReference type="GO" id="GO:0004252">
    <property type="term" value="F:serine-type endopeptidase activity"/>
    <property type="evidence" value="ECO:0007669"/>
    <property type="project" value="InterPro"/>
</dbReference>
<evidence type="ECO:0000256" key="2">
    <source>
        <dbReference type="ARBA" id="ARBA00004922"/>
    </source>
</evidence>
<dbReference type="GO" id="GO:0030163">
    <property type="term" value="P:protein catabolic process"/>
    <property type="evidence" value="ECO:0007669"/>
    <property type="project" value="InterPro"/>
</dbReference>
<dbReference type="EMBL" id="JADFTS010000007">
    <property type="protein sequence ID" value="KAF9598429.1"/>
    <property type="molecule type" value="Genomic_DNA"/>
</dbReference>
<sequence>MLRKLGLNIKAPVASFTGGLVGDSLPFAVLPQVTPLITFISVLVALSPCLIKAWKEPHRELITIKPGRCETLFFVINRLADIFVAYFEISFKEQLSTLDSVDLKVRLLKATELVDRHLQMRAIKEELSDNDDDEDDVAALERKMQSASMPPNNASEEHEHLRATKERLDNDHYGLVKIKQHITEYLALKPDARGPVLCFVSPPGIGKTSLASSIAAALDRKFVRISLGGVKDEADIRVHRRTYIGSMPGCLVEGLKVIFVATANRIQPIPPPLLDRMEVIELPGYTPKEKLKIAMKHLIPRVLDQHGLSSNNLEILEGTVKLLIQRYTREAGVRNLERNLAALARAAAVRVAEQESTTSASKDVHPMDAPLLDTRLIEGDEVEMEVLPMGVNNHEISNAFRSTSALVVVEAMLEKVLGAFACFTAKSAKLVTRAQLQRVIDVSLSTVEKKVRADTAMTGEMTLRGLILPVGGIKEKKYPLTGQFRHAPLMNRDLLESLFEPTLTSGDEMFNHKHPIPMMNPPNDDVAKAQNIESDGDEDNQIHRADYFPNVTICGDYDLYTSQDVPMDDTQYNPSHDIPSDNEKSPTYVQNTPADGPPNQRQVPTTSRAKSDASRSQQKRKRDSIEPTDPLVKSIGELVEMVKTETMGDKKFVDEGDAQVQELYVLGLLDDSLYLNSLEALSLHASYNKKLFNLQENRLKIQFLKNITSRMT</sequence>
<dbReference type="Gene3D" id="1.10.8.60">
    <property type="match status" value="1"/>
</dbReference>
<feature type="compositionally biased region" description="Polar residues" evidence="15">
    <location>
        <begin position="585"/>
        <end position="608"/>
    </location>
</feature>
<dbReference type="Gene3D" id="3.40.50.300">
    <property type="entry name" value="P-loop containing nucleotide triphosphate hydrolases"/>
    <property type="match status" value="1"/>
</dbReference>
<keyword evidence="8" id="KW-0547">Nucleotide-binding</keyword>
<keyword evidence="7" id="KW-0812">Transmembrane</keyword>
<evidence type="ECO:0000256" key="3">
    <source>
        <dbReference type="ARBA" id="ARBA00008715"/>
    </source>
</evidence>
<dbReference type="UniPathway" id="UPA00378"/>
<dbReference type="InterPro" id="IPR003593">
    <property type="entry name" value="AAA+_ATPase"/>
</dbReference>
<keyword evidence="4" id="KW-0645">Protease</keyword>
<keyword evidence="9" id="KW-0378">Hydrolase</keyword>
<evidence type="ECO:0000313" key="18">
    <source>
        <dbReference type="Proteomes" id="UP000631114"/>
    </source>
</evidence>
<proteinExistence type="inferred from homology"/>
<keyword evidence="12" id="KW-0067">ATP-binding</keyword>
<comment type="similarity">
    <text evidence="3">Belongs to the ALG6/ALG8 glucosyltransferase family.</text>
</comment>
<dbReference type="Pfam" id="PF00004">
    <property type="entry name" value="AAA"/>
    <property type="match status" value="1"/>
</dbReference>
<evidence type="ECO:0000256" key="12">
    <source>
        <dbReference type="ARBA" id="ARBA00022840"/>
    </source>
</evidence>
<evidence type="ECO:0000256" key="6">
    <source>
        <dbReference type="ARBA" id="ARBA00022679"/>
    </source>
</evidence>
<dbReference type="AlphaFoldDB" id="A0A835HHF6"/>
<feature type="domain" description="AAA+ ATPase" evidence="16">
    <location>
        <begin position="193"/>
        <end position="284"/>
    </location>
</feature>
<dbReference type="SUPFAM" id="SSF54211">
    <property type="entry name" value="Ribosomal protein S5 domain 2-like"/>
    <property type="match status" value="1"/>
</dbReference>